<feature type="active site" description="Charge relay system" evidence="7">
    <location>
        <position position="72"/>
    </location>
</feature>
<organism evidence="9 10">
    <name type="scientific">Fraserbacteria sp. (strain RBG_16_55_9)</name>
    <dbReference type="NCBI Taxonomy" id="1817864"/>
    <lineage>
        <taxon>Bacteria</taxon>
        <taxon>Candidatus Fraseribacteriota</taxon>
    </lineage>
</organism>
<dbReference type="STRING" id="1817864.A2Z21_10600"/>
<comment type="catalytic activity">
    <reaction evidence="6 7">
        <text>L-glutamyl-tRNA(Gln) + L-glutamine + ATP + H2O = L-glutaminyl-tRNA(Gln) + L-glutamate + ADP + phosphate + H(+)</text>
        <dbReference type="Rhea" id="RHEA:17521"/>
        <dbReference type="Rhea" id="RHEA-COMP:9681"/>
        <dbReference type="Rhea" id="RHEA-COMP:9684"/>
        <dbReference type="ChEBI" id="CHEBI:15377"/>
        <dbReference type="ChEBI" id="CHEBI:15378"/>
        <dbReference type="ChEBI" id="CHEBI:29985"/>
        <dbReference type="ChEBI" id="CHEBI:30616"/>
        <dbReference type="ChEBI" id="CHEBI:43474"/>
        <dbReference type="ChEBI" id="CHEBI:58359"/>
        <dbReference type="ChEBI" id="CHEBI:78520"/>
        <dbReference type="ChEBI" id="CHEBI:78521"/>
        <dbReference type="ChEBI" id="CHEBI:456216"/>
        <dbReference type="EC" id="6.3.5.7"/>
    </reaction>
</comment>
<dbReference type="GO" id="GO:0005524">
    <property type="term" value="F:ATP binding"/>
    <property type="evidence" value="ECO:0007669"/>
    <property type="project" value="UniProtKB-KW"/>
</dbReference>
<comment type="similarity">
    <text evidence="1 7">Belongs to the amidase family. GatA subfamily.</text>
</comment>
<evidence type="ECO:0000256" key="3">
    <source>
        <dbReference type="ARBA" id="ARBA00022741"/>
    </source>
</evidence>
<dbReference type="AlphaFoldDB" id="A0A1F5UQ53"/>
<dbReference type="Gene3D" id="3.90.1300.10">
    <property type="entry name" value="Amidase signature (AS) domain"/>
    <property type="match status" value="1"/>
</dbReference>
<accession>A0A1F5UQ53</accession>
<gene>
    <name evidence="7" type="primary">gatA</name>
    <name evidence="9" type="ORF">A2Z21_10600</name>
</gene>
<keyword evidence="3 7" id="KW-0547">Nucleotide-binding</keyword>
<keyword evidence="2 7" id="KW-0436">Ligase</keyword>
<reference evidence="9 10" key="1">
    <citation type="journal article" date="2016" name="Nat. Commun.">
        <title>Thousands of microbial genomes shed light on interconnected biogeochemical processes in an aquifer system.</title>
        <authorList>
            <person name="Anantharaman K."/>
            <person name="Brown C.T."/>
            <person name="Hug L.A."/>
            <person name="Sharon I."/>
            <person name="Castelle C.J."/>
            <person name="Probst A.J."/>
            <person name="Thomas B.C."/>
            <person name="Singh A."/>
            <person name="Wilkins M.J."/>
            <person name="Karaoz U."/>
            <person name="Brodie E.L."/>
            <person name="Williams K.H."/>
            <person name="Hubbard S.S."/>
            <person name="Banfield J.F."/>
        </authorList>
    </citation>
    <scope>NUCLEOTIDE SEQUENCE [LARGE SCALE GENOMIC DNA]</scope>
    <source>
        <strain evidence="10">RBG_16_55_9</strain>
    </source>
</reference>
<sequence length="468" mass="50725">MNLNEKTLHQLIDLLGRKEIQVQEILEDLYRALKEKEPSLQAYLEVNDPESLLKEAQRMHDRPLRGLPISVKDLISTVGFRTTCGSKFLEGFHPIFDATAIAKLKAAGATILGKTNLDEFGMGSSNENSGFHTTKNPVDLERVPGGSSGGSAAAVAAHTALAALGTDTGGSVRLPAAFCGIVGLKPTYGLVSRYGLAAYASSLDQIGPLTKDVRDAALVLSMMAGHDLADSTSVDNGGVDYTRDLEAGIRGFRVGIVREFVDLLKGEARQRVDDWKDVFKELGAQLTEVSLPHAEYAIPTYYLISASEASANLARYDGVRYSVRKSDETVEAMFSESRVRGFGPEVKRRVMLGTYALSAGYYDAWYGKAQRVRGLIKRDFDSAFQKTDVLITPASPTPAFQLGEKTEDPLAMYLSDVYLVPMSLAGICAISIPGGKVNGLPFGLQIIGNKLQEAKILRAAYAFEQAKR</sequence>
<evidence type="ECO:0000256" key="4">
    <source>
        <dbReference type="ARBA" id="ARBA00022840"/>
    </source>
</evidence>
<feature type="active site" description="Acyl-ester intermediate" evidence="7">
    <location>
        <position position="171"/>
    </location>
</feature>
<protein>
    <recommendedName>
        <fullName evidence="7">Glutamyl-tRNA(Gln) amidotransferase subunit A</fullName>
        <shortName evidence="7">Glu-ADT subunit A</shortName>
        <ecNumber evidence="7">6.3.5.7</ecNumber>
    </recommendedName>
</protein>
<evidence type="ECO:0000256" key="5">
    <source>
        <dbReference type="ARBA" id="ARBA00022917"/>
    </source>
</evidence>
<comment type="function">
    <text evidence="7">Allows the formation of correctly charged Gln-tRNA(Gln) through the transamidation of misacylated Glu-tRNA(Gln) in organisms which lack glutaminyl-tRNA synthetase. The reaction takes place in the presence of glutamine and ATP through an activated gamma-phospho-Glu-tRNA(Gln).</text>
</comment>
<dbReference type="InterPro" id="IPR000120">
    <property type="entry name" value="Amidase"/>
</dbReference>
<dbReference type="PANTHER" id="PTHR11895:SF151">
    <property type="entry name" value="GLUTAMYL-TRNA(GLN) AMIDOTRANSFERASE SUBUNIT A"/>
    <property type="match status" value="1"/>
</dbReference>
<dbReference type="EMBL" id="MFGX01000106">
    <property type="protein sequence ID" value="OGF53308.1"/>
    <property type="molecule type" value="Genomic_DNA"/>
</dbReference>
<comment type="subunit">
    <text evidence="7">Heterotrimer of A, B and C subunits.</text>
</comment>
<evidence type="ECO:0000256" key="6">
    <source>
        <dbReference type="ARBA" id="ARBA00047407"/>
    </source>
</evidence>
<name>A0A1F5UQ53_FRAXR</name>
<keyword evidence="4 7" id="KW-0067">ATP-binding</keyword>
<comment type="caution">
    <text evidence="9">The sequence shown here is derived from an EMBL/GenBank/DDBJ whole genome shotgun (WGS) entry which is preliminary data.</text>
</comment>
<dbReference type="InterPro" id="IPR020556">
    <property type="entry name" value="Amidase_CS"/>
</dbReference>
<feature type="domain" description="Amidase" evidence="8">
    <location>
        <begin position="24"/>
        <end position="457"/>
    </location>
</feature>
<evidence type="ECO:0000256" key="2">
    <source>
        <dbReference type="ARBA" id="ARBA00022598"/>
    </source>
</evidence>
<evidence type="ECO:0000256" key="7">
    <source>
        <dbReference type="HAMAP-Rule" id="MF_00120"/>
    </source>
</evidence>
<dbReference type="NCBIfam" id="TIGR00132">
    <property type="entry name" value="gatA"/>
    <property type="match status" value="1"/>
</dbReference>
<dbReference type="PANTHER" id="PTHR11895">
    <property type="entry name" value="TRANSAMIDASE"/>
    <property type="match status" value="1"/>
</dbReference>
<dbReference type="InterPro" id="IPR023631">
    <property type="entry name" value="Amidase_dom"/>
</dbReference>
<dbReference type="GO" id="GO:0050567">
    <property type="term" value="F:glutaminyl-tRNA synthase (glutamine-hydrolyzing) activity"/>
    <property type="evidence" value="ECO:0007669"/>
    <property type="project" value="UniProtKB-UniRule"/>
</dbReference>
<evidence type="ECO:0000259" key="8">
    <source>
        <dbReference type="Pfam" id="PF01425"/>
    </source>
</evidence>
<dbReference type="GO" id="GO:0006412">
    <property type="term" value="P:translation"/>
    <property type="evidence" value="ECO:0007669"/>
    <property type="project" value="UniProtKB-UniRule"/>
</dbReference>
<evidence type="ECO:0000256" key="1">
    <source>
        <dbReference type="ARBA" id="ARBA00008069"/>
    </source>
</evidence>
<dbReference type="GO" id="GO:0030956">
    <property type="term" value="C:glutamyl-tRNA(Gln) amidotransferase complex"/>
    <property type="evidence" value="ECO:0007669"/>
    <property type="project" value="InterPro"/>
</dbReference>
<dbReference type="Pfam" id="PF01425">
    <property type="entry name" value="Amidase"/>
    <property type="match status" value="1"/>
</dbReference>
<dbReference type="SUPFAM" id="SSF75304">
    <property type="entry name" value="Amidase signature (AS) enzymes"/>
    <property type="match status" value="1"/>
</dbReference>
<evidence type="ECO:0000313" key="10">
    <source>
        <dbReference type="Proteomes" id="UP000179157"/>
    </source>
</evidence>
<feature type="active site" description="Charge relay system" evidence="7">
    <location>
        <position position="147"/>
    </location>
</feature>
<evidence type="ECO:0000313" key="9">
    <source>
        <dbReference type="EMBL" id="OGF53308.1"/>
    </source>
</evidence>
<proteinExistence type="inferred from homology"/>
<dbReference type="HAMAP" id="MF_00120">
    <property type="entry name" value="GatA"/>
    <property type="match status" value="1"/>
</dbReference>
<dbReference type="PROSITE" id="PS00571">
    <property type="entry name" value="AMIDASES"/>
    <property type="match status" value="1"/>
</dbReference>
<dbReference type="InterPro" id="IPR004412">
    <property type="entry name" value="GatA"/>
</dbReference>
<dbReference type="EC" id="6.3.5.7" evidence="7"/>
<dbReference type="Proteomes" id="UP000179157">
    <property type="component" value="Unassembled WGS sequence"/>
</dbReference>
<keyword evidence="5 7" id="KW-0648">Protein biosynthesis</keyword>
<dbReference type="InterPro" id="IPR036928">
    <property type="entry name" value="AS_sf"/>
</dbReference>